<organism evidence="2 3">
    <name type="scientific">Aquamicrobium zhengzhouense</name>
    <dbReference type="NCBI Taxonomy" id="2781738"/>
    <lineage>
        <taxon>Bacteria</taxon>
        <taxon>Pseudomonadati</taxon>
        <taxon>Pseudomonadota</taxon>
        <taxon>Alphaproteobacteria</taxon>
        <taxon>Hyphomicrobiales</taxon>
        <taxon>Phyllobacteriaceae</taxon>
        <taxon>Aquamicrobium</taxon>
    </lineage>
</organism>
<feature type="transmembrane region" description="Helical" evidence="1">
    <location>
        <begin position="57"/>
        <end position="80"/>
    </location>
</feature>
<protein>
    <submittedName>
        <fullName evidence="2">DUF502 domain-containing protein</fullName>
    </submittedName>
</protein>
<gene>
    <name evidence="2" type="ORF">IOD40_02375</name>
</gene>
<accession>A0ABS0S892</accession>
<proteinExistence type="predicted"/>
<dbReference type="PANTHER" id="PTHR31876">
    <property type="entry name" value="COV-LIKE PROTEIN 1"/>
    <property type="match status" value="1"/>
</dbReference>
<dbReference type="InterPro" id="IPR007462">
    <property type="entry name" value="COV1-like"/>
</dbReference>
<sequence>MQSITRHIITGVLTIVPLGVTAWIISFVVDMLVWAGRPATFALAGVLRPTMPDAADLLLAGWFQSGLALILALLCLFLLGKTSNAVVGRRLLRAFDRIVERVPLARTVYGATQTLIRSLGGDGTPTGQRVVLIEFLSENMRAVGIVTRVFPETEQHPELAAVYVPTTPNPTSGFVELVPTSRLVWLDWTKNDAMAFIVSGGAMAPDNVPLNWPKLHQTVMVPDREPVVSAQSPVRRTAPAQTE</sequence>
<dbReference type="RefSeq" id="WP_198473875.1">
    <property type="nucleotide sequence ID" value="NZ_JADGMQ010000001.1"/>
</dbReference>
<evidence type="ECO:0000313" key="3">
    <source>
        <dbReference type="Proteomes" id="UP000601789"/>
    </source>
</evidence>
<reference evidence="2 3" key="1">
    <citation type="submission" date="2020-10" db="EMBL/GenBank/DDBJ databases">
        <title>Aquamicrobium zhengzhouensis sp. nov., a exopolysaccharide producing bacterium isolated from farmland soil.</title>
        <authorList>
            <person name="Wang X."/>
        </authorList>
    </citation>
    <scope>NUCLEOTIDE SEQUENCE [LARGE SCALE GENOMIC DNA]</scope>
    <source>
        <strain evidence="3">cd-1</strain>
    </source>
</reference>
<dbReference type="Pfam" id="PF04367">
    <property type="entry name" value="DUF502"/>
    <property type="match status" value="1"/>
</dbReference>
<evidence type="ECO:0000313" key="2">
    <source>
        <dbReference type="EMBL" id="MBI1619513.1"/>
    </source>
</evidence>
<feature type="transmembrane region" description="Helical" evidence="1">
    <location>
        <begin position="12"/>
        <end position="37"/>
    </location>
</feature>
<comment type="caution">
    <text evidence="2">The sequence shown here is derived from an EMBL/GenBank/DDBJ whole genome shotgun (WGS) entry which is preliminary data.</text>
</comment>
<keyword evidence="3" id="KW-1185">Reference proteome</keyword>
<name>A0ABS0S892_9HYPH</name>
<dbReference type="Proteomes" id="UP000601789">
    <property type="component" value="Unassembled WGS sequence"/>
</dbReference>
<keyword evidence="1" id="KW-0472">Membrane</keyword>
<keyword evidence="1" id="KW-1133">Transmembrane helix</keyword>
<dbReference type="PANTHER" id="PTHR31876:SF26">
    <property type="entry name" value="PROTEIN LIKE COV 2"/>
    <property type="match status" value="1"/>
</dbReference>
<keyword evidence="1" id="KW-0812">Transmembrane</keyword>
<evidence type="ECO:0000256" key="1">
    <source>
        <dbReference type="SAM" id="Phobius"/>
    </source>
</evidence>
<dbReference type="EMBL" id="JADGMQ010000001">
    <property type="protein sequence ID" value="MBI1619513.1"/>
    <property type="molecule type" value="Genomic_DNA"/>
</dbReference>